<dbReference type="PANTHER" id="PTHR43482:SF1">
    <property type="entry name" value="PROTEIN AST1-RELATED"/>
    <property type="match status" value="1"/>
</dbReference>
<dbReference type="GO" id="GO:0016491">
    <property type="term" value="F:oxidoreductase activity"/>
    <property type="evidence" value="ECO:0007669"/>
    <property type="project" value="InterPro"/>
</dbReference>
<evidence type="ECO:0000313" key="3">
    <source>
        <dbReference type="Proteomes" id="UP000094801"/>
    </source>
</evidence>
<keyword evidence="3" id="KW-1185">Reference proteome</keyword>
<dbReference type="STRING" id="983967.A0A1E4T6B0"/>
<name>A0A1E4T6B0_9ASCO</name>
<dbReference type="SUPFAM" id="SSF51735">
    <property type="entry name" value="NAD(P)-binding Rossmann-fold domains"/>
    <property type="match status" value="1"/>
</dbReference>
<dbReference type="Gene3D" id="3.40.50.720">
    <property type="entry name" value="NAD(P)-binding Rossmann-like Domain"/>
    <property type="match status" value="1"/>
</dbReference>
<dbReference type="InterPro" id="IPR036291">
    <property type="entry name" value="NAD(P)-bd_dom_sf"/>
</dbReference>
<evidence type="ECO:0000313" key="2">
    <source>
        <dbReference type="EMBL" id="ODV87293.1"/>
    </source>
</evidence>
<dbReference type="InterPro" id="IPR011032">
    <property type="entry name" value="GroES-like_sf"/>
</dbReference>
<dbReference type="SUPFAM" id="SSF50129">
    <property type="entry name" value="GroES-like"/>
    <property type="match status" value="1"/>
</dbReference>
<dbReference type="InterPro" id="IPR052585">
    <property type="entry name" value="Lipid_raft_assoc_Zn_ADH"/>
</dbReference>
<organism evidence="2 3">
    <name type="scientific">[Candida] arabinofermentans NRRL YB-2248</name>
    <dbReference type="NCBI Taxonomy" id="983967"/>
    <lineage>
        <taxon>Eukaryota</taxon>
        <taxon>Fungi</taxon>
        <taxon>Dikarya</taxon>
        <taxon>Ascomycota</taxon>
        <taxon>Saccharomycotina</taxon>
        <taxon>Pichiomycetes</taxon>
        <taxon>Pichiales</taxon>
        <taxon>Pichiaceae</taxon>
        <taxon>Ogataea</taxon>
        <taxon>Ogataea/Candida clade</taxon>
    </lineage>
</organism>
<dbReference type="InterPro" id="IPR013154">
    <property type="entry name" value="ADH-like_N"/>
</dbReference>
<dbReference type="InterPro" id="IPR020843">
    <property type="entry name" value="ER"/>
</dbReference>
<gene>
    <name evidence="2" type="ORF">CANARDRAFT_21255</name>
</gene>
<sequence length="371" mass="40102">MSLPELPTVVDNKITVKAITYQNYSTPPKLTTIQYDVPSSTTLIGPDEVLVKNKAVSINPVDIILASFALKVFKGSSDKVMGGDFSGIVAQVGSNITDFKIGDRVVGNCLKIFGVKAAFQDFVIVDAKKDNLLSKVPEGMSFVEAAALPIASGTAFQLITEHRNLKGSNVLIFGAGSSVGSYGIQFAKHYYGAKNVVVTCSPRSSQRSLDYGADKVVDYTKGNSNELKEILQIVKEIGKFDLVLDTVRDTSILNNLSDVLKTRKEGGIYAQVGGLATCNYENPSMFQTIPTLKTLSEMFKSMIGLSKFDVHTASLNSSTNKAWEKAVAQLWSEGKFKIPLASKVFKFETEYTEAIQTVAKSSGGGKVVMEL</sequence>
<evidence type="ECO:0000259" key="1">
    <source>
        <dbReference type="SMART" id="SM00829"/>
    </source>
</evidence>
<dbReference type="PANTHER" id="PTHR43482">
    <property type="entry name" value="PROTEIN AST1-RELATED"/>
    <property type="match status" value="1"/>
</dbReference>
<protein>
    <recommendedName>
        <fullName evidence="1">Enoyl reductase (ER) domain-containing protein</fullName>
    </recommendedName>
</protein>
<reference evidence="3" key="1">
    <citation type="submission" date="2016-04" db="EMBL/GenBank/DDBJ databases">
        <title>Comparative genomics of biotechnologically important yeasts.</title>
        <authorList>
            <consortium name="DOE Joint Genome Institute"/>
            <person name="Riley R."/>
            <person name="Haridas S."/>
            <person name="Wolfe K.H."/>
            <person name="Lopes M.R."/>
            <person name="Hittinger C.T."/>
            <person name="Goker M."/>
            <person name="Salamov A."/>
            <person name="Wisecaver J."/>
            <person name="Long T.M."/>
            <person name="Aerts A.L."/>
            <person name="Barry K."/>
            <person name="Choi C."/>
            <person name="Clum A."/>
            <person name="Coughlan A.Y."/>
            <person name="Deshpande S."/>
            <person name="Douglass A.P."/>
            <person name="Hanson S.J."/>
            <person name="Klenk H.-P."/>
            <person name="Labutti K."/>
            <person name="Lapidus A."/>
            <person name="Lindquist E."/>
            <person name="Lipzen A."/>
            <person name="Meier-Kolthoff J.P."/>
            <person name="Ohm R.A."/>
            <person name="Otillar R.P."/>
            <person name="Pangilinan J."/>
            <person name="Peng Y."/>
            <person name="Rokas A."/>
            <person name="Rosa C.A."/>
            <person name="Scheuner C."/>
            <person name="Sibirny A.A."/>
            <person name="Slot J.C."/>
            <person name="Stielow J.B."/>
            <person name="Sun H."/>
            <person name="Kurtzman C.P."/>
            <person name="Blackwell M."/>
            <person name="Grigoriev I.V."/>
            <person name="Jeffries T.W."/>
        </authorList>
    </citation>
    <scope>NUCLEOTIDE SEQUENCE [LARGE SCALE GENOMIC DNA]</scope>
    <source>
        <strain evidence="3">NRRL YB-2248</strain>
    </source>
</reference>
<dbReference type="SMART" id="SM00829">
    <property type="entry name" value="PKS_ER"/>
    <property type="match status" value="1"/>
</dbReference>
<dbReference type="AlphaFoldDB" id="A0A1E4T6B0"/>
<dbReference type="Pfam" id="PF08240">
    <property type="entry name" value="ADH_N"/>
    <property type="match status" value="1"/>
</dbReference>
<dbReference type="Proteomes" id="UP000094801">
    <property type="component" value="Unassembled WGS sequence"/>
</dbReference>
<dbReference type="Pfam" id="PF13602">
    <property type="entry name" value="ADH_zinc_N_2"/>
    <property type="match status" value="1"/>
</dbReference>
<dbReference type="Gene3D" id="3.90.180.10">
    <property type="entry name" value="Medium-chain alcohol dehydrogenases, catalytic domain"/>
    <property type="match status" value="1"/>
</dbReference>
<accession>A0A1E4T6B0</accession>
<dbReference type="OrthoDB" id="3509362at2759"/>
<proteinExistence type="predicted"/>
<dbReference type="EMBL" id="KV453848">
    <property type="protein sequence ID" value="ODV87293.1"/>
    <property type="molecule type" value="Genomic_DNA"/>
</dbReference>
<feature type="domain" description="Enoyl reductase (ER)" evidence="1">
    <location>
        <begin position="25"/>
        <end position="369"/>
    </location>
</feature>